<dbReference type="InterPro" id="IPR046884">
    <property type="entry name" value="MnmA-like_central"/>
</dbReference>
<feature type="active site" description="Nucleophile" evidence="9">
    <location>
        <position position="92"/>
    </location>
</feature>
<feature type="region of interest" description="Interaction with tRNA" evidence="9">
    <location>
        <begin position="134"/>
        <end position="136"/>
    </location>
</feature>
<sequence>MKVLLAMSGGVDSSMCVKLLKDAGHEVQGCYMQLHDKPNYHEKNIENVKMVGEFFGIKTHILDLREQFKKEIYDLFVDSYKAGITPNPCAHCNRLIKFGALWEFGQSLGCERIATGHYARIENGLLKSAKDTSKDQSYFLSNIAATMLPHIIFPLGEWLKTDVKKLAASYPKIANLATQSESSEICFVENSYIDVLDKHFNTLMPGIVKDSSGKAIGTHDGYARYTIGQRKGFRVNGAHEPHFVKSIDSANNEIVVSKRDELACYSFSTANFNNFTDKNEFDCFVKIRYRSTPLACSIRQNERGGVNVELKSPAFGVAKGQLACFYDENERVLASGFIV</sequence>
<feature type="domain" description="tRNA-specific 2-thiouridylase MnmA-like central" evidence="11">
    <location>
        <begin position="194"/>
        <end position="258"/>
    </location>
</feature>
<comment type="catalytic activity">
    <reaction evidence="8 9">
        <text>S-sulfanyl-L-cysteinyl-[protein] + uridine(34) in tRNA + AH2 + ATP = 2-thiouridine(34) in tRNA + L-cysteinyl-[protein] + A + AMP + diphosphate + H(+)</text>
        <dbReference type="Rhea" id="RHEA:47032"/>
        <dbReference type="Rhea" id="RHEA-COMP:10131"/>
        <dbReference type="Rhea" id="RHEA-COMP:11726"/>
        <dbReference type="Rhea" id="RHEA-COMP:11727"/>
        <dbReference type="Rhea" id="RHEA-COMP:11728"/>
        <dbReference type="ChEBI" id="CHEBI:13193"/>
        <dbReference type="ChEBI" id="CHEBI:15378"/>
        <dbReference type="ChEBI" id="CHEBI:17499"/>
        <dbReference type="ChEBI" id="CHEBI:29950"/>
        <dbReference type="ChEBI" id="CHEBI:30616"/>
        <dbReference type="ChEBI" id="CHEBI:33019"/>
        <dbReference type="ChEBI" id="CHEBI:61963"/>
        <dbReference type="ChEBI" id="CHEBI:65315"/>
        <dbReference type="ChEBI" id="CHEBI:87170"/>
        <dbReference type="ChEBI" id="CHEBI:456215"/>
        <dbReference type="EC" id="2.8.1.13"/>
    </reaction>
</comment>
<keyword evidence="2 9" id="KW-0808">Transferase</keyword>
<keyword evidence="4 9" id="KW-0547">Nucleotide-binding</keyword>
<dbReference type="GO" id="GO:0103016">
    <property type="term" value="F:tRNA-uridine 2-sulfurtransferase activity"/>
    <property type="evidence" value="ECO:0007669"/>
    <property type="project" value="UniProtKB-EC"/>
</dbReference>
<feature type="binding site" evidence="9">
    <location>
        <begin position="6"/>
        <end position="13"/>
    </location>
    <ligand>
        <name>ATP</name>
        <dbReference type="ChEBI" id="CHEBI:30616"/>
    </ligand>
</feature>
<dbReference type="InterPro" id="IPR046885">
    <property type="entry name" value="MnmA-like_C"/>
</dbReference>
<feature type="active site" description="Cysteine persulfide intermediate" evidence="9">
    <location>
        <position position="186"/>
    </location>
</feature>
<dbReference type="Pfam" id="PF03054">
    <property type="entry name" value="tRNA_Me_trans"/>
    <property type="match status" value="1"/>
</dbReference>
<proteinExistence type="inferred from homology"/>
<dbReference type="InterPro" id="IPR014729">
    <property type="entry name" value="Rossmann-like_a/b/a_fold"/>
</dbReference>
<keyword evidence="13" id="KW-1185">Reference proteome</keyword>
<gene>
    <name evidence="9 12" type="primary">mnmA</name>
    <name evidence="12" type="ORF">Q2362_04540</name>
</gene>
<organism evidence="12 13">
    <name type="scientific">Campylobacter magnus</name>
    <dbReference type="NCBI Taxonomy" id="3026462"/>
    <lineage>
        <taxon>Bacteria</taxon>
        <taxon>Pseudomonadati</taxon>
        <taxon>Campylobacterota</taxon>
        <taxon>Epsilonproteobacteria</taxon>
        <taxon>Campylobacterales</taxon>
        <taxon>Campylobacteraceae</taxon>
        <taxon>Campylobacter</taxon>
    </lineage>
</organism>
<feature type="binding site" evidence="9">
    <location>
        <position position="116"/>
    </location>
    <ligand>
        <name>ATP</name>
        <dbReference type="ChEBI" id="CHEBI:30616"/>
    </ligand>
</feature>
<name>A0ABT8T6X0_9BACT</name>
<keyword evidence="6 9" id="KW-0694">RNA-binding</keyword>
<evidence type="ECO:0000313" key="13">
    <source>
        <dbReference type="Proteomes" id="UP001171111"/>
    </source>
</evidence>
<dbReference type="EC" id="2.8.1.13" evidence="9"/>
<feature type="domain" description="tRNA-specific 2-thiouridylase MnmA-like C-terminal" evidence="10">
    <location>
        <begin position="272"/>
        <end position="338"/>
    </location>
</feature>
<evidence type="ECO:0000256" key="5">
    <source>
        <dbReference type="ARBA" id="ARBA00022840"/>
    </source>
</evidence>
<comment type="subcellular location">
    <subcellularLocation>
        <location evidence="9">Cytoplasm</location>
    </subcellularLocation>
</comment>
<dbReference type="EMBL" id="JAULJQ010000004">
    <property type="protein sequence ID" value="MDO2409367.1"/>
    <property type="molecule type" value="Genomic_DNA"/>
</dbReference>
<dbReference type="CDD" id="cd01998">
    <property type="entry name" value="MnmA_TRMU-like"/>
    <property type="match status" value="1"/>
</dbReference>
<feature type="region of interest" description="Interaction with tRNA" evidence="9">
    <location>
        <begin position="288"/>
        <end position="289"/>
    </location>
</feature>
<dbReference type="InterPro" id="IPR004506">
    <property type="entry name" value="MnmA-like"/>
</dbReference>
<reference evidence="12 13" key="1">
    <citation type="submission" date="2023-06" db="EMBL/GenBank/DDBJ databases">
        <title>Campylobacter magnum sp. nov., isolated from cecal contents of domestic pigs (Sus scrofa domesticus).</title>
        <authorList>
            <person name="Papic B."/>
            <person name="Gruntar I."/>
        </authorList>
    </citation>
    <scope>NUCLEOTIDE SEQUENCE [LARGE SCALE GENOMIC DNA]</scope>
    <source>
        <strain evidence="13">34484-21</strain>
    </source>
</reference>
<keyword evidence="5 9" id="KW-0067">ATP-binding</keyword>
<protein>
    <recommendedName>
        <fullName evidence="9">tRNA-specific 2-thiouridylase MnmA</fullName>
        <ecNumber evidence="9">2.8.1.13</ecNumber>
    </recommendedName>
</protein>
<dbReference type="Pfam" id="PF20258">
    <property type="entry name" value="tRNA_Me_trans_C"/>
    <property type="match status" value="1"/>
</dbReference>
<evidence type="ECO:0000256" key="8">
    <source>
        <dbReference type="ARBA" id="ARBA00051542"/>
    </source>
</evidence>
<evidence type="ECO:0000259" key="10">
    <source>
        <dbReference type="Pfam" id="PF20258"/>
    </source>
</evidence>
<feature type="binding site" evidence="9">
    <location>
        <position position="32"/>
    </location>
    <ligand>
        <name>ATP</name>
        <dbReference type="ChEBI" id="CHEBI:30616"/>
    </ligand>
</feature>
<evidence type="ECO:0000259" key="11">
    <source>
        <dbReference type="Pfam" id="PF20259"/>
    </source>
</evidence>
<dbReference type="Gene3D" id="2.30.30.280">
    <property type="entry name" value="Adenine nucleotide alpha hydrolases-like domains"/>
    <property type="match status" value="1"/>
</dbReference>
<evidence type="ECO:0000256" key="4">
    <source>
        <dbReference type="ARBA" id="ARBA00022741"/>
    </source>
</evidence>
<dbReference type="PANTHER" id="PTHR11933">
    <property type="entry name" value="TRNA 5-METHYLAMINOMETHYL-2-THIOURIDYLATE -METHYLTRANSFERASE"/>
    <property type="match status" value="1"/>
</dbReference>
<evidence type="ECO:0000256" key="2">
    <source>
        <dbReference type="ARBA" id="ARBA00022679"/>
    </source>
</evidence>
<dbReference type="Proteomes" id="UP001171111">
    <property type="component" value="Unassembled WGS sequence"/>
</dbReference>
<dbReference type="Gene3D" id="3.40.50.620">
    <property type="entry name" value="HUPs"/>
    <property type="match status" value="1"/>
</dbReference>
<dbReference type="NCBIfam" id="NF001138">
    <property type="entry name" value="PRK00143.1"/>
    <property type="match status" value="1"/>
</dbReference>
<accession>A0ABT8T6X0</accession>
<keyword evidence="1 9" id="KW-0820">tRNA-binding</keyword>
<dbReference type="Gene3D" id="2.40.30.10">
    <property type="entry name" value="Translation factors"/>
    <property type="match status" value="1"/>
</dbReference>
<keyword evidence="3 9" id="KW-0819">tRNA processing</keyword>
<dbReference type="SUPFAM" id="SSF52402">
    <property type="entry name" value="Adenine nucleotide alpha hydrolases-like"/>
    <property type="match status" value="1"/>
</dbReference>
<keyword evidence="7" id="KW-1015">Disulfide bond</keyword>
<dbReference type="RefSeq" id="WP_302244247.1">
    <property type="nucleotide sequence ID" value="NZ_JAULJQ010000004.1"/>
</dbReference>
<comment type="function">
    <text evidence="9">Catalyzes the 2-thiolation of uridine at the wobble position (U34) of tRNA, leading to the formation of s(2)U34.</text>
</comment>
<dbReference type="HAMAP" id="MF_00144">
    <property type="entry name" value="tRNA_thiouridyl_MnmA"/>
    <property type="match status" value="1"/>
</dbReference>
<evidence type="ECO:0000256" key="3">
    <source>
        <dbReference type="ARBA" id="ARBA00022694"/>
    </source>
</evidence>
<dbReference type="Pfam" id="PF20259">
    <property type="entry name" value="tRNA_Me_trans_M"/>
    <property type="match status" value="1"/>
</dbReference>
<evidence type="ECO:0000256" key="7">
    <source>
        <dbReference type="ARBA" id="ARBA00023157"/>
    </source>
</evidence>
<comment type="similarity">
    <text evidence="9">Belongs to the MnmA/TRMU family.</text>
</comment>
<feature type="site" description="Interaction with tRNA" evidence="9">
    <location>
        <position position="117"/>
    </location>
</feature>
<keyword evidence="9" id="KW-0963">Cytoplasm</keyword>
<evidence type="ECO:0000313" key="12">
    <source>
        <dbReference type="EMBL" id="MDO2409367.1"/>
    </source>
</evidence>
<feature type="site" description="Interaction with tRNA" evidence="9">
    <location>
        <position position="321"/>
    </location>
</feature>
<evidence type="ECO:0000256" key="9">
    <source>
        <dbReference type="HAMAP-Rule" id="MF_00144"/>
    </source>
</evidence>
<dbReference type="InterPro" id="IPR023382">
    <property type="entry name" value="MnmA-like_central_sf"/>
</dbReference>
<evidence type="ECO:0000256" key="6">
    <source>
        <dbReference type="ARBA" id="ARBA00022884"/>
    </source>
</evidence>
<dbReference type="NCBIfam" id="TIGR00420">
    <property type="entry name" value="trmU"/>
    <property type="match status" value="1"/>
</dbReference>
<evidence type="ECO:0000256" key="1">
    <source>
        <dbReference type="ARBA" id="ARBA00022555"/>
    </source>
</evidence>
<comment type="caution">
    <text evidence="9">Lacks conserved residue(s) required for the propagation of feature annotation.</text>
</comment>
<comment type="caution">
    <text evidence="12">The sequence shown here is derived from an EMBL/GenBank/DDBJ whole genome shotgun (WGS) entry which is preliminary data.</text>
</comment>
<dbReference type="PANTHER" id="PTHR11933:SF5">
    <property type="entry name" value="MITOCHONDRIAL TRNA-SPECIFIC 2-THIOURIDYLASE 1"/>
    <property type="match status" value="1"/>
</dbReference>